<reference evidence="7" key="1">
    <citation type="submission" date="2021-05" db="EMBL/GenBank/DDBJ databases">
        <title>The genome of the haptophyte Pavlova lutheri (Diacronema luteri, Pavlovales) - a model for lipid biosynthesis in eukaryotic algae.</title>
        <authorList>
            <person name="Hulatt C.J."/>
            <person name="Posewitz M.C."/>
        </authorList>
    </citation>
    <scope>NUCLEOTIDE SEQUENCE</scope>
    <source>
        <strain evidence="7">NIVA-4/92</strain>
    </source>
</reference>
<evidence type="ECO:0000256" key="4">
    <source>
        <dbReference type="PROSITE-ProRule" id="PRU10055"/>
    </source>
</evidence>
<evidence type="ECO:0000313" key="8">
    <source>
        <dbReference type="Proteomes" id="UP000751190"/>
    </source>
</evidence>
<dbReference type="OrthoDB" id="65569at2759"/>
<sequence length="661" mass="72549">MLSRGLLVGALVLLRHAAALGVFESTDFGTPDLLGFYRERLHVPERYAAAAGSEVIAHFGDNFEFGLATAPAHVEDALHDAWLDFARAGRVVAFNNTARPEERTRFWTEPEAELDLAAGAGATIFRMGADWTRLFPDGAAEMDQAAWARYREIMLMCHERGMRVMLTLFHHSLPPWLGAVGGWTNSSSVRHFETFARAVLGAIGADEPLLRAVHSVITMNEPHVFAMLTYCAGLWPPGSEPSTFDSLRCFTPWGAYAVAMANMARGHRAAHEFVAQLGLRLRVGAAHHVPCYNAKTVLDRPTQRMSELLTTFHFQDLIANASDFIGINYYGQEILDGASVALVASEEYSEAGRAIYPDGLFRVLVAFGKRYAGVPIFITENGIADSTDVLRPAYLVEHLLAVRAAIDVGVPVRAYVFWTITDNLEWADGYCPKFGLVAMNRTDAPPGLAREPRASYELFGAIARAADVTAEQRSAAWALVRSHARRRALRPFCRAADGKGALSEPVLRRFSRRDWRYGAREPAAGRAASVEQRLFGRVNATDWQQLAERLAGSWAASASTLQHALDDELGERERAARAALAELSEGVRAGLASASDALETLRTGAARDASDAMSRAEAAAAEWLGAVQRDVAARQRRDAAWLRRAGRALRRAWDGLVRPRR</sequence>
<evidence type="ECO:0008006" key="9">
    <source>
        <dbReference type="Google" id="ProtNLM"/>
    </source>
</evidence>
<dbReference type="Gene3D" id="3.20.20.80">
    <property type="entry name" value="Glycosidases"/>
    <property type="match status" value="1"/>
</dbReference>
<dbReference type="SUPFAM" id="SSF51445">
    <property type="entry name" value="(Trans)glycosidases"/>
    <property type="match status" value="1"/>
</dbReference>
<protein>
    <recommendedName>
        <fullName evidence="9">Beta-glucosidase</fullName>
    </recommendedName>
</protein>
<dbReference type="PRINTS" id="PR00131">
    <property type="entry name" value="GLHYDRLASE1"/>
</dbReference>
<proteinExistence type="inferred from homology"/>
<evidence type="ECO:0000256" key="6">
    <source>
        <dbReference type="SAM" id="SignalP"/>
    </source>
</evidence>
<dbReference type="InterPro" id="IPR018120">
    <property type="entry name" value="Glyco_hydro_1_AS"/>
</dbReference>
<dbReference type="InterPro" id="IPR017853">
    <property type="entry name" value="GH"/>
</dbReference>
<dbReference type="PANTHER" id="PTHR10353:SF209">
    <property type="entry name" value="GALACTOLIPID GALACTOSYLTRANSFERASE SFR2, CHLOROPLASTIC"/>
    <property type="match status" value="1"/>
</dbReference>
<dbReference type="AlphaFoldDB" id="A0A8J5X824"/>
<dbReference type="Proteomes" id="UP000751190">
    <property type="component" value="Unassembled WGS sequence"/>
</dbReference>
<evidence type="ECO:0000313" key="7">
    <source>
        <dbReference type="EMBL" id="KAG8457330.1"/>
    </source>
</evidence>
<evidence type="ECO:0000256" key="2">
    <source>
        <dbReference type="ARBA" id="ARBA00022801"/>
    </source>
</evidence>
<accession>A0A8J5X824</accession>
<gene>
    <name evidence="7" type="ORF">KFE25_014059</name>
</gene>
<feature type="signal peptide" evidence="6">
    <location>
        <begin position="1"/>
        <end position="19"/>
    </location>
</feature>
<keyword evidence="8" id="KW-1185">Reference proteome</keyword>
<evidence type="ECO:0000256" key="5">
    <source>
        <dbReference type="RuleBase" id="RU003690"/>
    </source>
</evidence>
<evidence type="ECO:0000256" key="1">
    <source>
        <dbReference type="ARBA" id="ARBA00010838"/>
    </source>
</evidence>
<dbReference type="GO" id="GO:0008422">
    <property type="term" value="F:beta-glucosidase activity"/>
    <property type="evidence" value="ECO:0007669"/>
    <property type="project" value="TreeGrafter"/>
</dbReference>
<dbReference type="OMA" id="ETSCDDN"/>
<comment type="similarity">
    <text evidence="1 5">Belongs to the glycosyl hydrolase 1 family.</text>
</comment>
<dbReference type="GO" id="GO:0005975">
    <property type="term" value="P:carbohydrate metabolic process"/>
    <property type="evidence" value="ECO:0007669"/>
    <property type="project" value="InterPro"/>
</dbReference>
<name>A0A8J5X824_DIALT</name>
<comment type="caution">
    <text evidence="7">The sequence shown here is derived from an EMBL/GenBank/DDBJ whole genome shotgun (WGS) entry which is preliminary data.</text>
</comment>
<dbReference type="EMBL" id="JAGTXO010000073">
    <property type="protein sequence ID" value="KAG8457330.1"/>
    <property type="molecule type" value="Genomic_DNA"/>
</dbReference>
<evidence type="ECO:0000256" key="3">
    <source>
        <dbReference type="ARBA" id="ARBA00023295"/>
    </source>
</evidence>
<feature type="active site" description="Nucleophile" evidence="4">
    <location>
        <position position="380"/>
    </location>
</feature>
<dbReference type="Pfam" id="PF00232">
    <property type="entry name" value="Glyco_hydro_1"/>
    <property type="match status" value="2"/>
</dbReference>
<feature type="chain" id="PRO_5035253945" description="Beta-glucosidase" evidence="6">
    <location>
        <begin position="20"/>
        <end position="661"/>
    </location>
</feature>
<dbReference type="PANTHER" id="PTHR10353">
    <property type="entry name" value="GLYCOSYL HYDROLASE"/>
    <property type="match status" value="1"/>
</dbReference>
<dbReference type="InterPro" id="IPR001360">
    <property type="entry name" value="Glyco_hydro_1"/>
</dbReference>
<keyword evidence="2" id="KW-0378">Hydrolase</keyword>
<keyword evidence="6" id="KW-0732">Signal</keyword>
<organism evidence="7 8">
    <name type="scientific">Diacronema lutheri</name>
    <name type="common">Unicellular marine alga</name>
    <name type="synonym">Monochrysis lutheri</name>
    <dbReference type="NCBI Taxonomy" id="2081491"/>
    <lineage>
        <taxon>Eukaryota</taxon>
        <taxon>Haptista</taxon>
        <taxon>Haptophyta</taxon>
        <taxon>Pavlovophyceae</taxon>
        <taxon>Pavlovales</taxon>
        <taxon>Pavlovaceae</taxon>
        <taxon>Diacronema</taxon>
    </lineage>
</organism>
<dbReference type="PROSITE" id="PS00572">
    <property type="entry name" value="GLYCOSYL_HYDROL_F1_1"/>
    <property type="match status" value="1"/>
</dbReference>
<keyword evidence="3" id="KW-0326">Glycosidase</keyword>